<dbReference type="AlphaFoldDB" id="A0A8H7UY51"/>
<evidence type="ECO:0000313" key="2">
    <source>
        <dbReference type="Proteomes" id="UP000603453"/>
    </source>
</evidence>
<keyword evidence="2" id="KW-1185">Reference proteome</keyword>
<name>A0A8H7UY51_9FUNG</name>
<evidence type="ECO:0000313" key="1">
    <source>
        <dbReference type="EMBL" id="KAG2200090.1"/>
    </source>
</evidence>
<accession>A0A8H7UY51</accession>
<reference evidence="1" key="1">
    <citation type="submission" date="2020-12" db="EMBL/GenBank/DDBJ databases">
        <title>Metabolic potential, ecology and presence of endohyphal bacteria is reflected in genomic diversity of Mucoromycotina.</title>
        <authorList>
            <person name="Muszewska A."/>
            <person name="Okrasinska A."/>
            <person name="Steczkiewicz K."/>
            <person name="Drgas O."/>
            <person name="Orlowska M."/>
            <person name="Perlinska-Lenart U."/>
            <person name="Aleksandrzak-Piekarczyk T."/>
            <person name="Szatraj K."/>
            <person name="Zielenkiewicz U."/>
            <person name="Pilsyk S."/>
            <person name="Malc E."/>
            <person name="Mieczkowski P."/>
            <person name="Kruszewska J.S."/>
            <person name="Biernat P."/>
            <person name="Pawlowska J."/>
        </authorList>
    </citation>
    <scope>NUCLEOTIDE SEQUENCE</scope>
    <source>
        <strain evidence="1">WA0000017839</strain>
    </source>
</reference>
<proteinExistence type="predicted"/>
<protein>
    <submittedName>
        <fullName evidence="1">Uncharacterized protein</fullName>
    </submittedName>
</protein>
<comment type="caution">
    <text evidence="1">The sequence shown here is derived from an EMBL/GenBank/DDBJ whole genome shotgun (WGS) entry which is preliminary data.</text>
</comment>
<gene>
    <name evidence="1" type="ORF">INT47_007735</name>
</gene>
<organism evidence="1 2">
    <name type="scientific">Mucor saturninus</name>
    <dbReference type="NCBI Taxonomy" id="64648"/>
    <lineage>
        <taxon>Eukaryota</taxon>
        <taxon>Fungi</taxon>
        <taxon>Fungi incertae sedis</taxon>
        <taxon>Mucoromycota</taxon>
        <taxon>Mucoromycotina</taxon>
        <taxon>Mucoromycetes</taxon>
        <taxon>Mucorales</taxon>
        <taxon>Mucorineae</taxon>
        <taxon>Mucoraceae</taxon>
        <taxon>Mucor</taxon>
    </lineage>
</organism>
<sequence length="719" mass="82612">MQSDRYSLQNIEIRPVSAQYPPALKMTDNNYVPQLLNQTRFTIPFGLEEVRSFLIACLEKRCSTFSAPEVVGMMFGELDKVENIYNNLQDESSFNLDIEQMQAGMTDLSKKHMQEFNMSRDPIILPPTDRDTERRESPSGPIYFLNIDILSSHINVTVRYIDTNSQVKQSESIEWMNNLLKLKVPTPDLKSSKIRSDFVDHFTTKPSKSQSKEIRNLLEPPKSNLLGKATKNADTNELFASNDKSCSTDNNFMTTYDPAYMFCFLITYLHNFNKLLEEELQCLYRNNWQKKNMWYGVSVDKNLLDTVFGSKKNLKKLFIASGIIRKDDNLRKSEFCTRGEEILPAIQQKLGDLVFKMKSYFVVAHVFSKRIQLTLHQVVKLATSKKDASTIVIHEKIISIDDVYDTLCKEIWKTINYGGQINYCAAHLHDKHEENDLRSFETCSTVLQKLKLLVVKLLSENKTSLDMDSKKELRINDKCTCSINIFLRDIIEVGMNSVINCTSTSTVASLTNKELFGNYEVDYLFMLGDPFHLSHGSLIHNAYSMITQQVVGENIHLKERNVLPFILRESILKLLEVVTQIKPYMYESSDDVKNTIQNDGKYLVFIQKGKPIPTTGLMIKMMVDSVDRPWTEIIKVKHSSDALLVKDTLLDEKSQTSKYRMRPKGQECSDQKLIIECKHLNYNNSVQLSVRMMGSDVSYNQSSYKDILIIGEPLTLAYT</sequence>
<dbReference type="Proteomes" id="UP000603453">
    <property type="component" value="Unassembled WGS sequence"/>
</dbReference>
<dbReference type="EMBL" id="JAEPRD010000088">
    <property type="protein sequence ID" value="KAG2200090.1"/>
    <property type="molecule type" value="Genomic_DNA"/>
</dbReference>